<accession>A0ABQ4NL17</accession>
<dbReference type="RefSeq" id="WP_220748625.1">
    <property type="nucleotide sequence ID" value="NZ_BPFH01000003.1"/>
</dbReference>
<protein>
    <submittedName>
        <fullName evidence="2">Thioredoxin peroxidase</fullName>
    </submittedName>
</protein>
<feature type="domain" description="Thioredoxin" evidence="1">
    <location>
        <begin position="2"/>
        <end position="158"/>
    </location>
</feature>
<dbReference type="GO" id="GO:0004601">
    <property type="term" value="F:peroxidase activity"/>
    <property type="evidence" value="ECO:0007669"/>
    <property type="project" value="UniProtKB-KW"/>
</dbReference>
<dbReference type="Pfam" id="PF00578">
    <property type="entry name" value="AhpC-TSA"/>
    <property type="match status" value="1"/>
</dbReference>
<keyword evidence="2" id="KW-0575">Peroxidase</keyword>
<keyword evidence="2" id="KW-0560">Oxidoreductase</keyword>
<proteinExistence type="predicted"/>
<dbReference type="InterPro" id="IPR036249">
    <property type="entry name" value="Thioredoxin-like_sf"/>
</dbReference>
<evidence type="ECO:0000313" key="3">
    <source>
        <dbReference type="Proteomes" id="UP000786693"/>
    </source>
</evidence>
<dbReference type="InterPro" id="IPR000866">
    <property type="entry name" value="AhpC/TSA"/>
</dbReference>
<name>A0ABQ4NL17_9RHOB</name>
<keyword evidence="3" id="KW-1185">Reference proteome</keyword>
<evidence type="ECO:0000313" key="2">
    <source>
        <dbReference type="EMBL" id="GIT95110.1"/>
    </source>
</evidence>
<dbReference type="SUPFAM" id="SSF52833">
    <property type="entry name" value="Thioredoxin-like"/>
    <property type="match status" value="1"/>
</dbReference>
<dbReference type="Proteomes" id="UP000786693">
    <property type="component" value="Unassembled WGS sequence"/>
</dbReference>
<evidence type="ECO:0000259" key="1">
    <source>
        <dbReference type="PROSITE" id="PS51352"/>
    </source>
</evidence>
<reference evidence="2 3" key="1">
    <citation type="submission" date="2021-05" db="EMBL/GenBank/DDBJ databases">
        <title>Bacteria Genome sequencing.</title>
        <authorList>
            <person name="Takabe Y."/>
            <person name="Nakajima Y."/>
            <person name="Suzuki S."/>
            <person name="Shiozaki T."/>
        </authorList>
    </citation>
    <scope>NUCLEOTIDE SEQUENCE [LARGE SCALE GENOMIC DNA]</scope>
    <source>
        <strain evidence="2 3">AI_62</strain>
    </source>
</reference>
<dbReference type="PROSITE" id="PS51352">
    <property type="entry name" value="THIOREDOXIN_2"/>
    <property type="match status" value="1"/>
</dbReference>
<organism evidence="2 3">
    <name type="scientific">Jannaschia pagri</name>
    <dbReference type="NCBI Taxonomy" id="2829797"/>
    <lineage>
        <taxon>Bacteria</taxon>
        <taxon>Pseudomonadati</taxon>
        <taxon>Pseudomonadota</taxon>
        <taxon>Alphaproteobacteria</taxon>
        <taxon>Rhodobacterales</taxon>
        <taxon>Roseobacteraceae</taxon>
        <taxon>Jannaschia</taxon>
    </lineage>
</organism>
<sequence>MPKPATAAPKLQVPLLSGGPYTLADQPREVLIVFYRGVHCPACRKQLEALVPLMPAFEERGIDVVAISMDEEDRAQKTQVDWAVDGIPIGYAMPEKMARDWGLWISERVVEKEPPIFSEAALTWVGADGTILAHWQQSVPFARPPFDDILSGIDFVRANGRPPRGAA</sequence>
<dbReference type="InterPro" id="IPR013766">
    <property type="entry name" value="Thioredoxin_domain"/>
</dbReference>
<gene>
    <name evidence="2" type="ORF">JANAI62_17330</name>
</gene>
<dbReference type="EMBL" id="BPFH01000003">
    <property type="protein sequence ID" value="GIT95110.1"/>
    <property type="molecule type" value="Genomic_DNA"/>
</dbReference>
<dbReference type="Gene3D" id="3.40.30.10">
    <property type="entry name" value="Glutaredoxin"/>
    <property type="match status" value="1"/>
</dbReference>
<comment type="caution">
    <text evidence="2">The sequence shown here is derived from an EMBL/GenBank/DDBJ whole genome shotgun (WGS) entry which is preliminary data.</text>
</comment>